<proteinExistence type="predicted"/>
<name>K8ENT4_9CHLO</name>
<evidence type="ECO:0000256" key="1">
    <source>
        <dbReference type="SAM" id="Coils"/>
    </source>
</evidence>
<dbReference type="AlphaFoldDB" id="K8ENT4"/>
<gene>
    <name evidence="2" type="ORF">Bathy01g05700</name>
</gene>
<accession>K8ENT4</accession>
<evidence type="ECO:0000313" key="2">
    <source>
        <dbReference type="EMBL" id="CCO14100.1"/>
    </source>
</evidence>
<protein>
    <submittedName>
        <fullName evidence="2">Uncharacterized protein</fullName>
    </submittedName>
</protein>
<organism evidence="2 3">
    <name type="scientific">Bathycoccus prasinos</name>
    <dbReference type="NCBI Taxonomy" id="41875"/>
    <lineage>
        <taxon>Eukaryota</taxon>
        <taxon>Viridiplantae</taxon>
        <taxon>Chlorophyta</taxon>
        <taxon>Mamiellophyceae</taxon>
        <taxon>Mamiellales</taxon>
        <taxon>Bathycoccaceae</taxon>
        <taxon>Bathycoccus</taxon>
    </lineage>
</organism>
<keyword evidence="1" id="KW-0175">Coiled coil</keyword>
<feature type="coiled-coil region" evidence="1">
    <location>
        <begin position="21"/>
        <end position="48"/>
    </location>
</feature>
<evidence type="ECO:0000313" key="3">
    <source>
        <dbReference type="Proteomes" id="UP000198341"/>
    </source>
</evidence>
<reference evidence="2 3" key="1">
    <citation type="submission" date="2011-10" db="EMBL/GenBank/DDBJ databases">
        <authorList>
            <person name="Genoscope - CEA"/>
        </authorList>
    </citation>
    <scope>NUCLEOTIDE SEQUENCE [LARGE SCALE GENOMIC DNA]</scope>
    <source>
        <strain evidence="2 3">RCC 1105</strain>
    </source>
</reference>
<dbReference type="EMBL" id="FO082278">
    <property type="protein sequence ID" value="CCO14100.1"/>
    <property type="molecule type" value="Genomic_DNA"/>
</dbReference>
<dbReference type="GeneID" id="19018305"/>
<dbReference type="KEGG" id="bpg:Bathy01g05700"/>
<keyword evidence="3" id="KW-1185">Reference proteome</keyword>
<dbReference type="Proteomes" id="UP000198341">
    <property type="component" value="Chromosome 1"/>
</dbReference>
<sequence length="340" mass="38725">MFSKRGGQPTSSSEDLLRTQIRAQAREIASLQRGLVELRRENAKLSDMDKRPLMEKFKDNVKQLGRDTEWFKLTKIDEEITVNTYRSKTDAKFNLIKQPATVSATFPELQNAKITVETSSALPVRIELNSQPFRREILSVKAKFDLERLFNLNNGPTLVVQPTPSAFKLNRETKWNPTLEKEMAIDNVHVVGKYTIVNDSVSLDHVDFEATTTHKDYGQFRLKKVSHHTMMEETKDVDADGYWQLKWKMMGKHGITLTGDATTKDAGEVEARVKKHFSKRIHVSVGGKAMAQEVDATIGYQFIDELAGWEVIAKSVATRDGVQNPEFLLNHAWEFKTENV</sequence>
<dbReference type="OrthoDB" id="495775at2759"/>
<dbReference type="RefSeq" id="XP_007515221.1">
    <property type="nucleotide sequence ID" value="XM_007515159.1"/>
</dbReference>